<dbReference type="EMBL" id="LAZR01005240">
    <property type="protein sequence ID" value="KKN01615.1"/>
    <property type="molecule type" value="Genomic_DNA"/>
</dbReference>
<gene>
    <name evidence="1" type="ORF">LCGC14_1125870</name>
</gene>
<protein>
    <submittedName>
        <fullName evidence="1">Uncharacterized protein</fullName>
    </submittedName>
</protein>
<comment type="caution">
    <text evidence="1">The sequence shown here is derived from an EMBL/GenBank/DDBJ whole genome shotgun (WGS) entry which is preliminary data.</text>
</comment>
<proteinExistence type="predicted"/>
<dbReference type="AlphaFoldDB" id="A0A0F9M2L3"/>
<organism evidence="1">
    <name type="scientific">marine sediment metagenome</name>
    <dbReference type="NCBI Taxonomy" id="412755"/>
    <lineage>
        <taxon>unclassified sequences</taxon>
        <taxon>metagenomes</taxon>
        <taxon>ecological metagenomes</taxon>
    </lineage>
</organism>
<evidence type="ECO:0000313" key="1">
    <source>
        <dbReference type="EMBL" id="KKN01615.1"/>
    </source>
</evidence>
<name>A0A0F9M2L3_9ZZZZ</name>
<sequence>MKSFRKRNDNEDRIQEKTIIVGEIKLTTKQQARLYTQSERSHYFRDKIKDIVSSLIDESYECEKMFWNDVARVCGYKSTFDASIKDGIHLRVDWLKGVIEKRKLKETD</sequence>
<reference evidence="1" key="1">
    <citation type="journal article" date="2015" name="Nature">
        <title>Complex archaea that bridge the gap between prokaryotes and eukaryotes.</title>
        <authorList>
            <person name="Spang A."/>
            <person name="Saw J.H."/>
            <person name="Jorgensen S.L."/>
            <person name="Zaremba-Niedzwiedzka K."/>
            <person name="Martijn J."/>
            <person name="Lind A.E."/>
            <person name="van Eijk R."/>
            <person name="Schleper C."/>
            <person name="Guy L."/>
            <person name="Ettema T.J."/>
        </authorList>
    </citation>
    <scope>NUCLEOTIDE SEQUENCE</scope>
</reference>
<accession>A0A0F9M2L3</accession>